<name>A0A6A6ZUV4_9PLEO</name>
<protein>
    <submittedName>
        <fullName evidence="1">Uncharacterized protein</fullName>
    </submittedName>
</protein>
<dbReference type="Proteomes" id="UP000799424">
    <property type="component" value="Unassembled WGS sequence"/>
</dbReference>
<accession>A0A6A6ZUV4</accession>
<dbReference type="AlphaFoldDB" id="A0A6A6ZUV4"/>
<sequence length="201" mass="22748">MHTYCYTKALLNMDFDEFFSYPAASTDYIEEKPSLDLPYRLCTPMRLDVPHHAKEVFSPSPIIINNVVVWSATSIRILGNGSGKDWPIMLKSAASLGPSFVRGWAKLPGEIKENIVSFNLVSDEPEYHDHHSLNRTLDRALLHLLHSTPEIAGISHDVYYKYNVFRLYPRHDISGPISLPPPSFLKYPTHPSMDSFAQCSG</sequence>
<dbReference type="OrthoDB" id="3801236at2759"/>
<dbReference type="EMBL" id="MU006229">
    <property type="protein sequence ID" value="KAF2824623.1"/>
    <property type="molecule type" value="Genomic_DNA"/>
</dbReference>
<organism evidence="1 2">
    <name type="scientific">Ophiobolus disseminans</name>
    <dbReference type="NCBI Taxonomy" id="1469910"/>
    <lineage>
        <taxon>Eukaryota</taxon>
        <taxon>Fungi</taxon>
        <taxon>Dikarya</taxon>
        <taxon>Ascomycota</taxon>
        <taxon>Pezizomycotina</taxon>
        <taxon>Dothideomycetes</taxon>
        <taxon>Pleosporomycetidae</taxon>
        <taxon>Pleosporales</taxon>
        <taxon>Pleosporineae</taxon>
        <taxon>Phaeosphaeriaceae</taxon>
        <taxon>Ophiobolus</taxon>
    </lineage>
</organism>
<evidence type="ECO:0000313" key="2">
    <source>
        <dbReference type="Proteomes" id="UP000799424"/>
    </source>
</evidence>
<evidence type="ECO:0000313" key="1">
    <source>
        <dbReference type="EMBL" id="KAF2824623.1"/>
    </source>
</evidence>
<gene>
    <name evidence="1" type="ORF">CC86DRAFT_45160</name>
</gene>
<reference evidence="1" key="1">
    <citation type="journal article" date="2020" name="Stud. Mycol.">
        <title>101 Dothideomycetes genomes: a test case for predicting lifestyles and emergence of pathogens.</title>
        <authorList>
            <person name="Haridas S."/>
            <person name="Albert R."/>
            <person name="Binder M."/>
            <person name="Bloem J."/>
            <person name="Labutti K."/>
            <person name="Salamov A."/>
            <person name="Andreopoulos B."/>
            <person name="Baker S."/>
            <person name="Barry K."/>
            <person name="Bills G."/>
            <person name="Bluhm B."/>
            <person name="Cannon C."/>
            <person name="Castanera R."/>
            <person name="Culley D."/>
            <person name="Daum C."/>
            <person name="Ezra D."/>
            <person name="Gonzalez J."/>
            <person name="Henrissat B."/>
            <person name="Kuo A."/>
            <person name="Liang C."/>
            <person name="Lipzen A."/>
            <person name="Lutzoni F."/>
            <person name="Magnuson J."/>
            <person name="Mondo S."/>
            <person name="Nolan M."/>
            <person name="Ohm R."/>
            <person name="Pangilinan J."/>
            <person name="Park H.-J."/>
            <person name="Ramirez L."/>
            <person name="Alfaro M."/>
            <person name="Sun H."/>
            <person name="Tritt A."/>
            <person name="Yoshinaga Y."/>
            <person name="Zwiers L.-H."/>
            <person name="Turgeon B."/>
            <person name="Goodwin S."/>
            <person name="Spatafora J."/>
            <person name="Crous P."/>
            <person name="Grigoriev I."/>
        </authorList>
    </citation>
    <scope>NUCLEOTIDE SEQUENCE</scope>
    <source>
        <strain evidence="1">CBS 113818</strain>
    </source>
</reference>
<keyword evidence="2" id="KW-1185">Reference proteome</keyword>
<proteinExistence type="predicted"/>